<evidence type="ECO:0000256" key="3">
    <source>
        <dbReference type="ARBA" id="ARBA00022553"/>
    </source>
</evidence>
<dbReference type="InterPro" id="IPR003661">
    <property type="entry name" value="HisK_dim/P_dom"/>
</dbReference>
<keyword evidence="7" id="KW-0067">ATP-binding</keyword>
<dbReference type="CDD" id="cd00130">
    <property type="entry name" value="PAS"/>
    <property type="match status" value="1"/>
</dbReference>
<dbReference type="SMART" id="SM00091">
    <property type="entry name" value="PAS"/>
    <property type="match status" value="1"/>
</dbReference>
<dbReference type="InterPro" id="IPR035965">
    <property type="entry name" value="PAS-like_dom_sf"/>
</dbReference>
<dbReference type="InterPro" id="IPR013656">
    <property type="entry name" value="PAS_4"/>
</dbReference>
<dbReference type="GO" id="GO:0000155">
    <property type="term" value="F:phosphorelay sensor kinase activity"/>
    <property type="evidence" value="ECO:0007669"/>
    <property type="project" value="InterPro"/>
</dbReference>
<evidence type="ECO:0000313" key="11">
    <source>
        <dbReference type="EMBL" id="VBB43361.1"/>
    </source>
</evidence>
<keyword evidence="8" id="KW-0902">Two-component regulatory system</keyword>
<evidence type="ECO:0000256" key="2">
    <source>
        <dbReference type="ARBA" id="ARBA00012438"/>
    </source>
</evidence>
<gene>
    <name evidence="11" type="primary">atoS</name>
    <name evidence="11" type="ORF">TRIP_B250421</name>
</gene>
<dbReference type="GO" id="GO:0005524">
    <property type="term" value="F:ATP binding"/>
    <property type="evidence" value="ECO:0007669"/>
    <property type="project" value="UniProtKB-KW"/>
</dbReference>
<keyword evidence="6 11" id="KW-0418">Kinase</keyword>
<evidence type="ECO:0000259" key="9">
    <source>
        <dbReference type="PROSITE" id="PS50109"/>
    </source>
</evidence>
<feature type="domain" description="PAC" evidence="10">
    <location>
        <begin position="213"/>
        <end position="269"/>
    </location>
</feature>
<dbReference type="EC" id="2.7.13.3" evidence="2"/>
<dbReference type="AlphaFoldDB" id="A0A653A5Q0"/>
<dbReference type="InterPro" id="IPR005467">
    <property type="entry name" value="His_kinase_dom"/>
</dbReference>
<evidence type="ECO:0000256" key="1">
    <source>
        <dbReference type="ARBA" id="ARBA00000085"/>
    </source>
</evidence>
<keyword evidence="3" id="KW-0597">Phosphoprotein</keyword>
<name>A0A653A5Q0_UNCDX</name>
<dbReference type="SUPFAM" id="SSF55874">
    <property type="entry name" value="ATPase domain of HSP90 chaperone/DNA topoisomerase II/histidine kinase"/>
    <property type="match status" value="1"/>
</dbReference>
<proteinExistence type="predicted"/>
<evidence type="ECO:0000256" key="6">
    <source>
        <dbReference type="ARBA" id="ARBA00022777"/>
    </source>
</evidence>
<dbReference type="Gene3D" id="3.30.565.10">
    <property type="entry name" value="Histidine kinase-like ATPase, C-terminal domain"/>
    <property type="match status" value="1"/>
</dbReference>
<dbReference type="Gene3D" id="1.10.287.130">
    <property type="match status" value="1"/>
</dbReference>
<dbReference type="SUPFAM" id="SSF51735">
    <property type="entry name" value="NAD(P)-binding Rossmann-fold domains"/>
    <property type="match status" value="1"/>
</dbReference>
<dbReference type="InterPro" id="IPR036890">
    <property type="entry name" value="HATPase_C_sf"/>
</dbReference>
<dbReference type="Pfam" id="PF08448">
    <property type="entry name" value="PAS_4"/>
    <property type="match status" value="1"/>
</dbReference>
<evidence type="ECO:0000256" key="5">
    <source>
        <dbReference type="ARBA" id="ARBA00022741"/>
    </source>
</evidence>
<dbReference type="Gene3D" id="3.30.450.20">
    <property type="entry name" value="PAS domain"/>
    <property type="match status" value="1"/>
</dbReference>
<dbReference type="Pfam" id="PF02518">
    <property type="entry name" value="HATPase_c"/>
    <property type="match status" value="1"/>
</dbReference>
<keyword evidence="5" id="KW-0547">Nucleotide-binding</keyword>
<dbReference type="InterPro" id="IPR003594">
    <property type="entry name" value="HATPase_dom"/>
</dbReference>
<dbReference type="PANTHER" id="PTHR43065">
    <property type="entry name" value="SENSOR HISTIDINE KINASE"/>
    <property type="match status" value="1"/>
</dbReference>
<dbReference type="Gene3D" id="3.40.50.720">
    <property type="entry name" value="NAD(P)-binding Rossmann-like Domain"/>
    <property type="match status" value="1"/>
</dbReference>
<reference evidence="11" key="1">
    <citation type="submission" date="2018-07" db="EMBL/GenBank/DDBJ databases">
        <authorList>
            <consortium name="Genoscope - CEA"/>
            <person name="William W."/>
        </authorList>
    </citation>
    <scope>NUCLEOTIDE SEQUENCE</scope>
    <source>
        <strain evidence="11">IK1</strain>
    </source>
</reference>
<protein>
    <recommendedName>
        <fullName evidence="2">histidine kinase</fullName>
        <ecNumber evidence="2">2.7.13.3</ecNumber>
    </recommendedName>
</protein>
<evidence type="ECO:0000256" key="7">
    <source>
        <dbReference type="ARBA" id="ARBA00022840"/>
    </source>
</evidence>
<organism evidence="11">
    <name type="scientific">Uncultured Desulfatiglans sp</name>
    <dbReference type="NCBI Taxonomy" id="1748965"/>
    <lineage>
        <taxon>Bacteria</taxon>
        <taxon>Pseudomonadati</taxon>
        <taxon>Thermodesulfobacteriota</taxon>
        <taxon>Desulfobacteria</taxon>
        <taxon>Desulfatiglandales</taxon>
        <taxon>Desulfatiglandaceae</taxon>
        <taxon>Desulfatiglans</taxon>
        <taxon>environmental samples</taxon>
    </lineage>
</organism>
<sequence>MKAPAARSARQSGPALRLAVVGGGRACRSFLEAVRKPAISRLKVDVRAVCDPDPSGEGMRLAAEMGIPTAEDYASVLAAPDLDGILDLTRDPQVFLDLVRRRPQGVWVIDRDLFRFLQERFLSGETLCQDADRQVLLERSMADLLFHQTHEAIILLDPDFKILDANQAYLQAVGRSLKEAVGKRCYETIYGFNSPCSEWQPDLPCPMLETMRTGERAHVIHERIGGDGRRAYATLETYPVKDEEGKVVRVIEIRRDITQELPSRWEMRLEELKTNLGKLVQEDRILSLGKLSASCAHEINNPIQGMLTFGHLMRTILEEKALPEQADLEQFKQYLELMCSELERCGRIVSGLLSFARESSMERKEVDINETLESVITLTRHHMQLQDLTLDLSLSDRPLVIRGDPNQLQQCFLNVIFNAIEATPEGGTIAIRSRAAAEQGRDWAEVSVEDTGCGIAKEALSKIFDPFFTTKQCGKG</sequence>
<comment type="catalytic activity">
    <reaction evidence="1">
        <text>ATP + protein L-histidine = ADP + protein N-phospho-L-histidine.</text>
        <dbReference type="EC" id="2.7.13.3"/>
    </reaction>
</comment>
<dbReference type="PROSITE" id="PS50113">
    <property type="entry name" value="PAC"/>
    <property type="match status" value="1"/>
</dbReference>
<feature type="domain" description="Histidine kinase" evidence="9">
    <location>
        <begin position="294"/>
        <end position="476"/>
    </location>
</feature>
<dbReference type="CDD" id="cd00082">
    <property type="entry name" value="HisKA"/>
    <property type="match status" value="1"/>
</dbReference>
<keyword evidence="4 11" id="KW-0808">Transferase</keyword>
<dbReference type="PROSITE" id="PS50109">
    <property type="entry name" value="HIS_KIN"/>
    <property type="match status" value="1"/>
</dbReference>
<dbReference type="NCBIfam" id="TIGR00229">
    <property type="entry name" value="sensory_box"/>
    <property type="match status" value="1"/>
</dbReference>
<accession>A0A653A5Q0</accession>
<dbReference type="InterPro" id="IPR000014">
    <property type="entry name" value="PAS"/>
</dbReference>
<dbReference type="Pfam" id="PF00512">
    <property type="entry name" value="HisKA"/>
    <property type="match status" value="1"/>
</dbReference>
<evidence type="ECO:0000256" key="4">
    <source>
        <dbReference type="ARBA" id="ARBA00022679"/>
    </source>
</evidence>
<dbReference type="SMART" id="SM00387">
    <property type="entry name" value="HATPase_c"/>
    <property type="match status" value="1"/>
</dbReference>
<evidence type="ECO:0000256" key="8">
    <source>
        <dbReference type="ARBA" id="ARBA00023012"/>
    </source>
</evidence>
<dbReference type="PANTHER" id="PTHR43065:SF10">
    <property type="entry name" value="PEROXIDE STRESS-ACTIVATED HISTIDINE KINASE MAK3"/>
    <property type="match status" value="1"/>
</dbReference>
<dbReference type="SUPFAM" id="SSF47384">
    <property type="entry name" value="Homodimeric domain of signal transducing histidine kinase"/>
    <property type="match status" value="1"/>
</dbReference>
<dbReference type="EMBL" id="UPXX01000018">
    <property type="protein sequence ID" value="VBB43361.1"/>
    <property type="molecule type" value="Genomic_DNA"/>
</dbReference>
<evidence type="ECO:0000259" key="10">
    <source>
        <dbReference type="PROSITE" id="PS50113"/>
    </source>
</evidence>
<dbReference type="InterPro" id="IPR036291">
    <property type="entry name" value="NAD(P)-bd_dom_sf"/>
</dbReference>
<dbReference type="InterPro" id="IPR036097">
    <property type="entry name" value="HisK_dim/P_sf"/>
</dbReference>
<dbReference type="SMART" id="SM00388">
    <property type="entry name" value="HisKA"/>
    <property type="match status" value="1"/>
</dbReference>
<dbReference type="InterPro" id="IPR000700">
    <property type="entry name" value="PAS-assoc_C"/>
</dbReference>
<dbReference type="SUPFAM" id="SSF55785">
    <property type="entry name" value="PYP-like sensor domain (PAS domain)"/>
    <property type="match status" value="1"/>
</dbReference>